<keyword evidence="6" id="KW-0472">Membrane</keyword>
<dbReference type="EMBL" id="JAUKUA010000008">
    <property type="protein sequence ID" value="KAK0702766.1"/>
    <property type="molecule type" value="Genomic_DNA"/>
</dbReference>
<evidence type="ECO:0000256" key="3">
    <source>
        <dbReference type="ARBA" id="ARBA00022692"/>
    </source>
</evidence>
<evidence type="ECO:0000313" key="10">
    <source>
        <dbReference type="Proteomes" id="UP001172102"/>
    </source>
</evidence>
<evidence type="ECO:0000256" key="4">
    <source>
        <dbReference type="ARBA" id="ARBA00022989"/>
    </source>
</evidence>
<proteinExistence type="inferred from homology"/>
<feature type="non-terminal residue" evidence="9">
    <location>
        <position position="139"/>
    </location>
</feature>
<dbReference type="InterPro" id="IPR021765">
    <property type="entry name" value="UstYa-like"/>
</dbReference>
<reference evidence="9" key="1">
    <citation type="submission" date="2023-06" db="EMBL/GenBank/DDBJ databases">
        <title>Genome-scale phylogeny and comparative genomics of the fungal order Sordariales.</title>
        <authorList>
            <consortium name="Lawrence Berkeley National Laboratory"/>
            <person name="Hensen N."/>
            <person name="Bonometti L."/>
            <person name="Westerberg I."/>
            <person name="Brannstrom I.O."/>
            <person name="Guillou S."/>
            <person name="Cros-Aarteil S."/>
            <person name="Calhoun S."/>
            <person name="Haridas S."/>
            <person name="Kuo A."/>
            <person name="Mondo S."/>
            <person name="Pangilinan J."/>
            <person name="Riley R."/>
            <person name="Labutti K."/>
            <person name="Andreopoulos B."/>
            <person name="Lipzen A."/>
            <person name="Chen C."/>
            <person name="Yanf M."/>
            <person name="Daum C."/>
            <person name="Ng V."/>
            <person name="Clum A."/>
            <person name="Steindorff A."/>
            <person name="Ohm R."/>
            <person name="Martin F."/>
            <person name="Silar P."/>
            <person name="Natvig D."/>
            <person name="Lalanne C."/>
            <person name="Gautier V."/>
            <person name="Ament-Velasquez S.L."/>
            <person name="Kruys A."/>
            <person name="Hutchinson M.I."/>
            <person name="Powell A.J."/>
            <person name="Barry K."/>
            <person name="Miller A.N."/>
            <person name="Grigoriev I.V."/>
            <person name="Debuchy R."/>
            <person name="Gladieux P."/>
            <person name="Thoren M.H."/>
            <person name="Johannesson H."/>
        </authorList>
    </citation>
    <scope>NUCLEOTIDE SEQUENCE</scope>
    <source>
        <strain evidence="9">SMH4607-1</strain>
    </source>
</reference>
<keyword evidence="7" id="KW-0325">Glycoprotein</keyword>
<evidence type="ECO:0000256" key="6">
    <source>
        <dbReference type="ARBA" id="ARBA00023136"/>
    </source>
</evidence>
<keyword evidence="4" id="KW-1133">Transmembrane helix</keyword>
<dbReference type="Pfam" id="PF11807">
    <property type="entry name" value="UstYa"/>
    <property type="match status" value="1"/>
</dbReference>
<keyword evidence="3" id="KW-0812">Transmembrane</keyword>
<dbReference type="GO" id="GO:0016020">
    <property type="term" value="C:membrane"/>
    <property type="evidence" value="ECO:0007669"/>
    <property type="project" value="UniProtKB-SubCell"/>
</dbReference>
<comment type="pathway">
    <text evidence="2">Mycotoxin biosynthesis.</text>
</comment>
<evidence type="ECO:0000256" key="1">
    <source>
        <dbReference type="ARBA" id="ARBA00004167"/>
    </source>
</evidence>
<evidence type="ECO:0000256" key="8">
    <source>
        <dbReference type="ARBA" id="ARBA00035112"/>
    </source>
</evidence>
<evidence type="ECO:0000256" key="5">
    <source>
        <dbReference type="ARBA" id="ARBA00023026"/>
    </source>
</evidence>
<evidence type="ECO:0000256" key="7">
    <source>
        <dbReference type="ARBA" id="ARBA00023180"/>
    </source>
</evidence>
<dbReference type="GO" id="GO:0043386">
    <property type="term" value="P:mycotoxin biosynthetic process"/>
    <property type="evidence" value="ECO:0007669"/>
    <property type="project" value="InterPro"/>
</dbReference>
<organism evidence="9 10">
    <name type="scientific">Lasiosphaeris hirsuta</name>
    <dbReference type="NCBI Taxonomy" id="260670"/>
    <lineage>
        <taxon>Eukaryota</taxon>
        <taxon>Fungi</taxon>
        <taxon>Dikarya</taxon>
        <taxon>Ascomycota</taxon>
        <taxon>Pezizomycotina</taxon>
        <taxon>Sordariomycetes</taxon>
        <taxon>Sordariomycetidae</taxon>
        <taxon>Sordariales</taxon>
        <taxon>Lasiosphaeriaceae</taxon>
        <taxon>Lasiosphaeris</taxon>
    </lineage>
</organism>
<feature type="non-terminal residue" evidence="9">
    <location>
        <position position="1"/>
    </location>
</feature>
<sequence length="139" mass="15469">GNIFLQMQQKGDEKPLPYGISMFHQLHCLEMLKAALQGSTPHPSRSRLGERGGFEHEEHVSHCLKYIAQGILCAADDTIESSFAFETRPGKHVQVINGDSIVHQCRQSAFIYEAAVGSLTRPLVLQRELRDGDTVRGIL</sequence>
<name>A0AA39ZSB0_9PEZI</name>
<dbReference type="Proteomes" id="UP001172102">
    <property type="component" value="Unassembled WGS sequence"/>
</dbReference>
<gene>
    <name evidence="9" type="ORF">B0H67DRAFT_450901</name>
</gene>
<dbReference type="PANTHER" id="PTHR33365">
    <property type="entry name" value="YALI0B05434P"/>
    <property type="match status" value="1"/>
</dbReference>
<dbReference type="AlphaFoldDB" id="A0AA39ZSB0"/>
<comment type="subcellular location">
    <subcellularLocation>
        <location evidence="1">Membrane</location>
        <topology evidence="1">Single-pass membrane protein</topology>
    </subcellularLocation>
</comment>
<dbReference type="PANTHER" id="PTHR33365:SF4">
    <property type="entry name" value="CYCLOCHLOROTINE BIOSYNTHESIS PROTEIN O"/>
    <property type="match status" value="1"/>
</dbReference>
<comment type="similarity">
    <text evidence="8">Belongs to the ustYa family.</text>
</comment>
<comment type="caution">
    <text evidence="9">The sequence shown here is derived from an EMBL/GenBank/DDBJ whole genome shotgun (WGS) entry which is preliminary data.</text>
</comment>
<protein>
    <submittedName>
        <fullName evidence="9">Uncharacterized protein</fullName>
    </submittedName>
</protein>
<evidence type="ECO:0000313" key="9">
    <source>
        <dbReference type="EMBL" id="KAK0702766.1"/>
    </source>
</evidence>
<keyword evidence="10" id="KW-1185">Reference proteome</keyword>
<keyword evidence="5" id="KW-0843">Virulence</keyword>
<evidence type="ECO:0000256" key="2">
    <source>
        <dbReference type="ARBA" id="ARBA00004685"/>
    </source>
</evidence>
<accession>A0AA39ZSB0</accession>